<protein>
    <submittedName>
        <fullName evidence="2">Uncharacterized protein</fullName>
    </submittedName>
</protein>
<dbReference type="InterPro" id="IPR027417">
    <property type="entry name" value="P-loop_NTPase"/>
</dbReference>
<dbReference type="Gene3D" id="3.40.50.300">
    <property type="entry name" value="P-loop containing nucleotide triphosphate hydrolases"/>
    <property type="match status" value="1"/>
</dbReference>
<evidence type="ECO:0000313" key="2">
    <source>
        <dbReference type="EMBL" id="KAF2122061.1"/>
    </source>
</evidence>
<sequence length="565" mass="64658">MENKFIPEDGRLSVLIIGPTQNGKSTFINRIISLAINKTHPTAVEGNGSDSETKEPDIYDLDVPITDYYMADLSSGKEYDAPHYEDEDKILAASWWKKQTKSKFRVEPRMSRNTPILKLRLIDTPGLDDGDGQDFENMSKVLAKLNGLAKSPNRWEAQIAALVLVYNANSAFTHSFQTLVKHYQQCMPNLFGNLAIVNTHFSITTLSQKKQHFVRERVMGKEGNARRRIMKEREESFAELLGTKSAPTHFFIDNKPKHTMAYDELVSCNLINEILTFWSGCQPMKIKQMRLIKNRDMQAIDAELQGFLTAAVNYWTSKKSLRMRNATMEESYRSELQQRREGLNDDIARIETELERYDNKSEFFINTYQTSDSRNALELTGEFIFRTRVKGCLPIKEDNYGEFSVKTQNVAGGRWTSESMEHATKTWKGNYELDPSATVSLIARSYTTNREVYKDIISSLRSQLRRCLSDKKENDTKWDTSFADASKGRNSELEELVTWITASKDLVEILEKPNPPLDIAFDKVSRERYAKKLQDITINDLFAFVNASKPFLVGPLRAYLALAGK</sequence>
<evidence type="ECO:0000313" key="3">
    <source>
        <dbReference type="Proteomes" id="UP000799770"/>
    </source>
</evidence>
<evidence type="ECO:0000256" key="1">
    <source>
        <dbReference type="SAM" id="Coils"/>
    </source>
</evidence>
<dbReference type="OrthoDB" id="8954335at2759"/>
<dbReference type="SUPFAM" id="SSF52540">
    <property type="entry name" value="P-loop containing nucleoside triphosphate hydrolases"/>
    <property type="match status" value="1"/>
</dbReference>
<gene>
    <name evidence="2" type="ORF">BDV96DRAFT_593993</name>
</gene>
<reference evidence="2" key="1">
    <citation type="journal article" date="2020" name="Stud. Mycol.">
        <title>101 Dothideomycetes genomes: a test case for predicting lifestyles and emergence of pathogens.</title>
        <authorList>
            <person name="Haridas S."/>
            <person name="Albert R."/>
            <person name="Binder M."/>
            <person name="Bloem J."/>
            <person name="Labutti K."/>
            <person name="Salamov A."/>
            <person name="Andreopoulos B."/>
            <person name="Baker S."/>
            <person name="Barry K."/>
            <person name="Bills G."/>
            <person name="Bluhm B."/>
            <person name="Cannon C."/>
            <person name="Castanera R."/>
            <person name="Culley D."/>
            <person name="Daum C."/>
            <person name="Ezra D."/>
            <person name="Gonzalez J."/>
            <person name="Henrissat B."/>
            <person name="Kuo A."/>
            <person name="Liang C."/>
            <person name="Lipzen A."/>
            <person name="Lutzoni F."/>
            <person name="Magnuson J."/>
            <person name="Mondo S."/>
            <person name="Nolan M."/>
            <person name="Ohm R."/>
            <person name="Pangilinan J."/>
            <person name="Park H.-J."/>
            <person name="Ramirez L."/>
            <person name="Alfaro M."/>
            <person name="Sun H."/>
            <person name="Tritt A."/>
            <person name="Yoshinaga Y."/>
            <person name="Zwiers L.-H."/>
            <person name="Turgeon B."/>
            <person name="Goodwin S."/>
            <person name="Spatafora J."/>
            <person name="Crous P."/>
            <person name="Grigoriev I."/>
        </authorList>
    </citation>
    <scope>NUCLEOTIDE SEQUENCE</scope>
    <source>
        <strain evidence="2">CBS 627.86</strain>
    </source>
</reference>
<dbReference type="Proteomes" id="UP000799770">
    <property type="component" value="Unassembled WGS sequence"/>
</dbReference>
<keyword evidence="3" id="KW-1185">Reference proteome</keyword>
<organism evidence="2 3">
    <name type="scientific">Lophiotrema nucula</name>
    <dbReference type="NCBI Taxonomy" id="690887"/>
    <lineage>
        <taxon>Eukaryota</taxon>
        <taxon>Fungi</taxon>
        <taxon>Dikarya</taxon>
        <taxon>Ascomycota</taxon>
        <taxon>Pezizomycotina</taxon>
        <taxon>Dothideomycetes</taxon>
        <taxon>Pleosporomycetidae</taxon>
        <taxon>Pleosporales</taxon>
        <taxon>Lophiotremataceae</taxon>
        <taxon>Lophiotrema</taxon>
    </lineage>
</organism>
<proteinExistence type="predicted"/>
<dbReference type="EMBL" id="ML977311">
    <property type="protein sequence ID" value="KAF2122061.1"/>
    <property type="molecule type" value="Genomic_DNA"/>
</dbReference>
<keyword evidence="1" id="KW-0175">Coiled coil</keyword>
<accession>A0A6A5ZV12</accession>
<dbReference type="AlphaFoldDB" id="A0A6A5ZV12"/>
<name>A0A6A5ZV12_9PLEO</name>
<feature type="coiled-coil region" evidence="1">
    <location>
        <begin position="333"/>
        <end position="360"/>
    </location>
</feature>